<gene>
    <name evidence="1" type="ORF">R7226_31560</name>
</gene>
<keyword evidence="2" id="KW-1185">Reference proteome</keyword>
<name>A0ABU4I3U7_9ACTN</name>
<comment type="caution">
    <text evidence="1">The sequence shown here is derived from an EMBL/GenBank/DDBJ whole genome shotgun (WGS) entry which is preliminary data.</text>
</comment>
<sequence>PYIDAPYYTAVFKPNKNAMIQGAYNNVDAHVANFESFVARASELADRLLNNKITHLGGIDFVSPYPQSLIKKAVAAFVQN</sequence>
<dbReference type="EMBL" id="JAWSTH010000243">
    <property type="protein sequence ID" value="MDW5598939.1"/>
    <property type="molecule type" value="Genomic_DNA"/>
</dbReference>
<reference evidence="2" key="1">
    <citation type="submission" date="2023-07" db="EMBL/GenBank/DDBJ databases">
        <title>Conexibacter stalactiti sp. nov., isolated from stalactites in a lava cave and emended description of the genus Conexibacter.</title>
        <authorList>
            <person name="Lee S.D."/>
        </authorList>
    </citation>
    <scope>NUCLEOTIDE SEQUENCE [LARGE SCALE GENOMIC DNA]</scope>
    <source>
        <strain evidence="2">KCTC 39840</strain>
    </source>
</reference>
<evidence type="ECO:0000313" key="1">
    <source>
        <dbReference type="EMBL" id="MDW5598939.1"/>
    </source>
</evidence>
<reference evidence="1 2" key="2">
    <citation type="submission" date="2023-10" db="EMBL/GenBank/DDBJ databases">
        <authorList>
            <person name="Han X.F."/>
        </authorList>
    </citation>
    <scope>NUCLEOTIDE SEQUENCE [LARGE SCALE GENOMIC DNA]</scope>
    <source>
        <strain evidence="1 2">KCTC 39840</strain>
    </source>
</reference>
<accession>A0ABU4I3U7</accession>
<dbReference type="Proteomes" id="UP001284601">
    <property type="component" value="Unassembled WGS sequence"/>
</dbReference>
<feature type="non-terminal residue" evidence="1">
    <location>
        <position position="1"/>
    </location>
</feature>
<dbReference type="RefSeq" id="WP_318601536.1">
    <property type="nucleotide sequence ID" value="NZ_JAWSTH010000243.1"/>
</dbReference>
<organism evidence="1 2">
    <name type="scientific">Conexibacter stalactiti</name>
    <dbReference type="NCBI Taxonomy" id="1940611"/>
    <lineage>
        <taxon>Bacteria</taxon>
        <taxon>Bacillati</taxon>
        <taxon>Actinomycetota</taxon>
        <taxon>Thermoleophilia</taxon>
        <taxon>Solirubrobacterales</taxon>
        <taxon>Conexibacteraceae</taxon>
        <taxon>Conexibacter</taxon>
    </lineage>
</organism>
<evidence type="ECO:0000313" key="2">
    <source>
        <dbReference type="Proteomes" id="UP001284601"/>
    </source>
</evidence>
<protein>
    <submittedName>
        <fullName evidence="1">Uncharacterized protein</fullName>
    </submittedName>
</protein>
<proteinExistence type="predicted"/>